<dbReference type="AlphaFoldDB" id="D6BIX4"/>
<dbReference type="EMBL" id="ACDS02000129">
    <property type="protein sequence ID" value="EFD82121.1"/>
    <property type="molecule type" value="Genomic_DNA"/>
</dbReference>
<keyword evidence="2" id="KW-1003">Cell membrane</keyword>
<feature type="transmembrane region" description="Helical" evidence="6">
    <location>
        <begin position="40"/>
        <end position="59"/>
    </location>
</feature>
<feature type="transmembrane region" description="Helical" evidence="6">
    <location>
        <begin position="12"/>
        <end position="34"/>
    </location>
</feature>
<dbReference type="PANTHER" id="PTHR30250:SF11">
    <property type="entry name" value="O-ANTIGEN TRANSPORTER-RELATED"/>
    <property type="match status" value="1"/>
</dbReference>
<evidence type="ECO:0000256" key="3">
    <source>
        <dbReference type="ARBA" id="ARBA00022692"/>
    </source>
</evidence>
<keyword evidence="5 6" id="KW-0472">Membrane</keyword>
<keyword evidence="3 6" id="KW-0812">Transmembrane</keyword>
<dbReference type="HOGENOM" id="CLU_022017_7_5_0"/>
<feature type="transmembrane region" description="Helical" evidence="6">
    <location>
        <begin position="437"/>
        <end position="459"/>
    </location>
</feature>
<evidence type="ECO:0000313" key="7">
    <source>
        <dbReference type="EMBL" id="EFD82121.1"/>
    </source>
</evidence>
<evidence type="ECO:0000313" key="8">
    <source>
        <dbReference type="Proteomes" id="UP000004650"/>
    </source>
</evidence>
<gene>
    <name evidence="7" type="ORF">PSAG_02157</name>
</gene>
<reference evidence="7 8" key="2">
    <citation type="submission" date="2013-10" db="EMBL/GenBank/DDBJ databases">
        <title>The Genome Sequence of Fusobacterium nucleatum subsp. animalis D11.</title>
        <authorList>
            <consortium name="The Broad Institute Genomics Platform"/>
            <person name="Earl A."/>
            <person name="Ward D."/>
            <person name="Feldgarden M."/>
            <person name="Gevers D."/>
            <person name="Kostic A."/>
            <person name="Garrett W."/>
            <person name="Young S.K."/>
            <person name="Zeng Q."/>
            <person name="Gargeya S."/>
            <person name="Fitzgerald M."/>
            <person name="Abouelleil A."/>
            <person name="Alvarado L."/>
            <person name="Berlin A.M."/>
            <person name="Chapman S.B."/>
            <person name="Gainer-Dewar J."/>
            <person name="Goldberg J."/>
            <person name="Gnerre S."/>
            <person name="Griggs A."/>
            <person name="Gujja S."/>
            <person name="Hansen M."/>
            <person name="Howarth C."/>
            <person name="Imamovic A."/>
            <person name="Ireland A."/>
            <person name="Larimer J."/>
            <person name="McCowan C."/>
            <person name="Murphy C."/>
            <person name="Pearson M."/>
            <person name="Poon T.W."/>
            <person name="Priest M."/>
            <person name="Roberts A."/>
            <person name="Saif S."/>
            <person name="Shea T."/>
            <person name="Sykes S."/>
            <person name="Wortman J."/>
            <person name="Nusbaum C."/>
            <person name="Birren B."/>
        </authorList>
    </citation>
    <scope>NUCLEOTIDE SEQUENCE [LARGE SCALE GENOMIC DNA]</scope>
    <source>
        <strain evidence="7 8">D11</strain>
    </source>
</reference>
<accession>D6BIX4</accession>
<sequence length="471" mass="54830">MEKNSLIRKFLSFSIGGYINALIGLITVPIITRMLSPEQYGVSSLINMITEIMIIICCLGMDQGFARFFYEEKEENRGALLYNSLYYCFFIFPVVIIIIFLLKKNLSRFILGKENGLIWVLIILSIFFGILKLFSFLVIRMQQRGKIYSLLNVLIKVLEFLFIIFFYNFYKDNYKTLIFAILLSQIIVTVIAIILEKKIWTFTGKGEITRNELIKFSIPLLLTMLLTWIFASSDKLTIKLFSNLNEVGLYSGAFKIISLIIIVQNGFTTFWTPVIFEHYKKYPKNTTFYKKANDYLSLVFFIFAVGILLSRNFLVILLGKKYHEALYIMPMLVFMPVMYLLSETTMVGIEFKKKTKYFIYISIVVATINIMGNILLVPHLGAKGAAISTGLSYIVFFVLRTYFSTKLINFGFNLKRMYLAVFLILFYALFLSFYNYIIINILIGIFLEIVITVIYYPVLKKIYKMYKKRST</sequence>
<feature type="transmembrane region" description="Helical" evidence="6">
    <location>
        <begin position="150"/>
        <end position="170"/>
    </location>
</feature>
<feature type="transmembrane region" description="Helical" evidence="6">
    <location>
        <begin position="117"/>
        <end position="138"/>
    </location>
</feature>
<feature type="transmembrane region" description="Helical" evidence="6">
    <location>
        <begin position="295"/>
        <end position="319"/>
    </location>
</feature>
<proteinExistence type="predicted"/>
<dbReference type="GO" id="GO:0005886">
    <property type="term" value="C:plasma membrane"/>
    <property type="evidence" value="ECO:0007669"/>
    <property type="project" value="UniProtKB-SubCell"/>
</dbReference>
<dbReference type="InterPro" id="IPR002797">
    <property type="entry name" value="Polysacc_synth"/>
</dbReference>
<dbReference type="PANTHER" id="PTHR30250">
    <property type="entry name" value="PST FAMILY PREDICTED COLANIC ACID TRANSPORTER"/>
    <property type="match status" value="1"/>
</dbReference>
<evidence type="ECO:0000256" key="4">
    <source>
        <dbReference type="ARBA" id="ARBA00022989"/>
    </source>
</evidence>
<protein>
    <submittedName>
        <fullName evidence="7">Polysaccharide biosynthesis protein</fullName>
    </submittedName>
</protein>
<dbReference type="InterPro" id="IPR050833">
    <property type="entry name" value="Poly_Biosynth_Transport"/>
</dbReference>
<feature type="transmembrane region" description="Helical" evidence="6">
    <location>
        <begin position="80"/>
        <end position="102"/>
    </location>
</feature>
<feature type="transmembrane region" description="Helical" evidence="6">
    <location>
        <begin position="176"/>
        <end position="195"/>
    </location>
</feature>
<feature type="transmembrane region" description="Helical" evidence="6">
    <location>
        <begin position="384"/>
        <end position="403"/>
    </location>
</feature>
<evidence type="ECO:0000256" key="1">
    <source>
        <dbReference type="ARBA" id="ARBA00004651"/>
    </source>
</evidence>
<evidence type="ECO:0000256" key="6">
    <source>
        <dbReference type="SAM" id="Phobius"/>
    </source>
</evidence>
<dbReference type="Proteomes" id="UP000004650">
    <property type="component" value="Unassembled WGS sequence"/>
</dbReference>
<feature type="transmembrane region" description="Helical" evidence="6">
    <location>
        <begin position="415"/>
        <end position="431"/>
    </location>
</feature>
<feature type="transmembrane region" description="Helical" evidence="6">
    <location>
        <begin position="357"/>
        <end position="378"/>
    </location>
</feature>
<comment type="caution">
    <text evidence="7">The sequence shown here is derived from an EMBL/GenBank/DDBJ whole genome shotgun (WGS) entry which is preliminary data.</text>
</comment>
<dbReference type="Pfam" id="PF01943">
    <property type="entry name" value="Polysacc_synt"/>
    <property type="match status" value="1"/>
</dbReference>
<comment type="subcellular location">
    <subcellularLocation>
        <location evidence="1">Cell membrane</location>
        <topology evidence="1">Multi-pass membrane protein</topology>
    </subcellularLocation>
</comment>
<name>D6BIX4_9FUSO</name>
<feature type="transmembrane region" description="Helical" evidence="6">
    <location>
        <begin position="325"/>
        <end position="345"/>
    </location>
</feature>
<evidence type="ECO:0000256" key="2">
    <source>
        <dbReference type="ARBA" id="ARBA00022475"/>
    </source>
</evidence>
<keyword evidence="4 6" id="KW-1133">Transmembrane helix</keyword>
<reference evidence="8" key="1">
    <citation type="submission" date="2009-02" db="EMBL/GenBank/DDBJ databases">
        <title>The Genome Sequence of Shigella sp. D9.</title>
        <authorList>
            <consortium name="The Broad Institute Genome Sequencing Platform"/>
            <person name="Ward D."/>
            <person name="Young S.K."/>
            <person name="Kodira C.D."/>
            <person name="Zeng Q."/>
            <person name="Koehrsen M."/>
            <person name="Alvarado L."/>
            <person name="Berlin A."/>
            <person name="Borenstein D."/>
            <person name="Chen Z."/>
            <person name="Engels R."/>
            <person name="Freedman E."/>
            <person name="Gellesch M."/>
            <person name="Goldberg J."/>
            <person name="Griggs A."/>
            <person name="Gujja S."/>
            <person name="Heiman D."/>
            <person name="Hepburn T."/>
            <person name="Howarth C."/>
            <person name="Jen D."/>
            <person name="Larson L."/>
            <person name="Lewis B."/>
            <person name="Mehta T."/>
            <person name="Park D."/>
            <person name="Pearson M."/>
            <person name="Roberts A."/>
            <person name="Saif S."/>
            <person name="Shea T."/>
            <person name="Shenoy N."/>
            <person name="Sisk P."/>
            <person name="Stolte C."/>
            <person name="Sykes S."/>
            <person name="Walk T."/>
            <person name="White J."/>
            <person name="Yandava C."/>
            <person name="Allen-Vercoe E."/>
            <person name="Strauss J."/>
            <person name="Sibley C."/>
            <person name="White A."/>
            <person name="Ambrose C."/>
            <person name="Lander E."/>
            <person name="Nusbaum C."/>
            <person name="Galagan J."/>
            <person name="Birren B."/>
        </authorList>
    </citation>
    <scope>NUCLEOTIDE SEQUENCE [LARGE SCALE GENOMIC DNA]</scope>
    <source>
        <strain evidence="8">D11</strain>
    </source>
</reference>
<organism evidence="7 8">
    <name type="scientific">Fusobacterium animalis D11</name>
    <dbReference type="NCBI Taxonomy" id="556264"/>
    <lineage>
        <taxon>Bacteria</taxon>
        <taxon>Fusobacteriati</taxon>
        <taxon>Fusobacteriota</taxon>
        <taxon>Fusobacteriia</taxon>
        <taxon>Fusobacteriales</taxon>
        <taxon>Fusobacteriaceae</taxon>
        <taxon>Fusobacterium</taxon>
    </lineage>
</organism>
<feature type="transmembrane region" description="Helical" evidence="6">
    <location>
        <begin position="216"/>
        <end position="233"/>
    </location>
</feature>
<feature type="transmembrane region" description="Helical" evidence="6">
    <location>
        <begin position="253"/>
        <end position="274"/>
    </location>
</feature>
<evidence type="ECO:0000256" key="5">
    <source>
        <dbReference type="ARBA" id="ARBA00023136"/>
    </source>
</evidence>